<protein>
    <submittedName>
        <fullName evidence="4">Conjugative transposon protein TraJ</fullName>
    </submittedName>
</protein>
<feature type="transmembrane region" description="Helical" evidence="2">
    <location>
        <begin position="264"/>
        <end position="287"/>
    </location>
</feature>
<gene>
    <name evidence="4" type="primary">traJ</name>
    <name evidence="4" type="ORF">F0145_19620</name>
</gene>
<proteinExistence type="predicted"/>
<accession>A0A5M6D3B8</accession>
<evidence type="ECO:0000256" key="2">
    <source>
        <dbReference type="SAM" id="Phobius"/>
    </source>
</evidence>
<keyword evidence="1" id="KW-0175">Coiled coil</keyword>
<feature type="coiled-coil region" evidence="1">
    <location>
        <begin position="96"/>
        <end position="123"/>
    </location>
</feature>
<dbReference type="NCBIfam" id="TIGR03782">
    <property type="entry name" value="Bac_Flav_CT_J"/>
    <property type="match status" value="1"/>
</dbReference>
<reference evidence="4 5" key="1">
    <citation type="submission" date="2019-09" db="EMBL/GenBank/DDBJ databases">
        <title>Genome sequence and assembly of Adhaeribacter sp.</title>
        <authorList>
            <person name="Chhetri G."/>
        </authorList>
    </citation>
    <scope>NUCLEOTIDE SEQUENCE [LARGE SCALE GENOMIC DNA]</scope>
    <source>
        <strain evidence="4 5">DK36</strain>
    </source>
</reference>
<name>A0A5M6D3B8_9BACT</name>
<keyword evidence="2" id="KW-0472">Membrane</keyword>
<keyword evidence="5" id="KW-1185">Reference proteome</keyword>
<evidence type="ECO:0000256" key="1">
    <source>
        <dbReference type="SAM" id="Coils"/>
    </source>
</evidence>
<evidence type="ECO:0000313" key="4">
    <source>
        <dbReference type="EMBL" id="KAA5541998.1"/>
    </source>
</evidence>
<dbReference type="RefSeq" id="WP_150091151.1">
    <property type="nucleotide sequence ID" value="NZ_VWSF01000019.1"/>
</dbReference>
<feature type="domain" description="Conjugative transposon TraJ C-terminal" evidence="3">
    <location>
        <begin position="6"/>
        <end position="339"/>
    </location>
</feature>
<dbReference type="InterPro" id="IPR022393">
    <property type="entry name" value="Conjugative_transposon_TraJ"/>
</dbReference>
<sequence>MNDEWLSLHQILRQLYDDMLPLCDSLIGVARGIAGLGAIFYIANRVWRHMANNEPIDFYPLFRPFVIGWCIMFFPLVIQLLNGLLNPVVTATSSLVDTQNVEVREFQEQLTKLEEANMKKEGKGWMVDDAEFEKKLKALDMLDLGDKAGMYTERAMYQMKTSVREWFKELLIVLYEAASLVLDTIRTFFLIVMAIVGPISFGLAVFDGFHGTLTNWIARYINVFLWLPVANIFGAIISKINVLMLQKDIADLQSGGDFDATNTAYLVFLLIGIFGYTCVPTVAGWIVQSCGAGRFMQHITHTTVSTLGRAGSVAGAGAGAAGGAVAGGVKSMGTAAKNLVTNTGYSKLN</sequence>
<dbReference type="InterPro" id="IPR012424">
    <property type="entry name" value="Conjugative_transposon_TraJ_C"/>
</dbReference>
<feature type="transmembrane region" description="Helical" evidence="2">
    <location>
        <begin position="221"/>
        <end position="244"/>
    </location>
</feature>
<comment type="caution">
    <text evidence="4">The sequence shown here is derived from an EMBL/GenBank/DDBJ whole genome shotgun (WGS) entry which is preliminary data.</text>
</comment>
<dbReference type="Proteomes" id="UP000323426">
    <property type="component" value="Unassembled WGS sequence"/>
</dbReference>
<dbReference type="Pfam" id="PF07863">
    <property type="entry name" value="CtnDOT_TraJ"/>
    <property type="match status" value="1"/>
</dbReference>
<evidence type="ECO:0000259" key="3">
    <source>
        <dbReference type="Pfam" id="PF07863"/>
    </source>
</evidence>
<keyword evidence="2" id="KW-1133">Transmembrane helix</keyword>
<feature type="transmembrane region" description="Helical" evidence="2">
    <location>
        <begin position="188"/>
        <end position="209"/>
    </location>
</feature>
<dbReference type="EMBL" id="VWSF01000019">
    <property type="protein sequence ID" value="KAA5541998.1"/>
    <property type="molecule type" value="Genomic_DNA"/>
</dbReference>
<keyword evidence="2" id="KW-0812">Transmembrane</keyword>
<organism evidence="4 5">
    <name type="scientific">Adhaeribacter rhizoryzae</name>
    <dbReference type="NCBI Taxonomy" id="2607907"/>
    <lineage>
        <taxon>Bacteria</taxon>
        <taxon>Pseudomonadati</taxon>
        <taxon>Bacteroidota</taxon>
        <taxon>Cytophagia</taxon>
        <taxon>Cytophagales</taxon>
        <taxon>Hymenobacteraceae</taxon>
        <taxon>Adhaeribacter</taxon>
    </lineage>
</organism>
<dbReference type="AlphaFoldDB" id="A0A5M6D3B8"/>
<evidence type="ECO:0000313" key="5">
    <source>
        <dbReference type="Proteomes" id="UP000323426"/>
    </source>
</evidence>
<feature type="transmembrane region" description="Helical" evidence="2">
    <location>
        <begin position="62"/>
        <end position="85"/>
    </location>
</feature>
<feature type="transmembrane region" description="Helical" evidence="2">
    <location>
        <begin position="21"/>
        <end position="42"/>
    </location>
</feature>